<name>A0A174U373_9FIRM</name>
<comment type="similarity">
    <text evidence="1">Belongs to the glycosyl hydrolase 39 family.</text>
</comment>
<gene>
    <name evidence="6" type="primary">xynB</name>
    <name evidence="6" type="ORF">ERS852523_04127</name>
    <name evidence="7" type="ORF">GT728_18595</name>
</gene>
<evidence type="ECO:0000313" key="7">
    <source>
        <dbReference type="EMBL" id="MZL35133.1"/>
    </source>
</evidence>
<dbReference type="PANTHER" id="PTHR12631">
    <property type="entry name" value="ALPHA-L-IDURONIDASE"/>
    <property type="match status" value="1"/>
</dbReference>
<proteinExistence type="inferred from homology"/>
<dbReference type="PROSITE" id="PS01027">
    <property type="entry name" value="GLYCOSYL_HYDROL_F39"/>
    <property type="match status" value="1"/>
</dbReference>
<dbReference type="Proteomes" id="UP000095712">
    <property type="component" value="Unassembled WGS sequence"/>
</dbReference>
<accession>A0A174U373</accession>
<evidence type="ECO:0000313" key="6">
    <source>
        <dbReference type="EMBL" id="CUQ14235.1"/>
    </source>
</evidence>
<dbReference type="InterPro" id="IPR017853">
    <property type="entry name" value="GH"/>
</dbReference>
<dbReference type="PRINTS" id="PR00745">
    <property type="entry name" value="GLHYDRLASE39"/>
</dbReference>
<evidence type="ECO:0000256" key="1">
    <source>
        <dbReference type="ARBA" id="ARBA00008875"/>
    </source>
</evidence>
<feature type="domain" description="Glycosyl hydrolases family 39 N-terminal catalytic" evidence="5">
    <location>
        <begin position="6"/>
        <end position="468"/>
    </location>
</feature>
<dbReference type="PANTHER" id="PTHR12631:SF10">
    <property type="entry name" value="BETA-XYLOSIDASE-LIKE PROTEIN-RELATED"/>
    <property type="match status" value="1"/>
</dbReference>
<evidence type="ECO:0000256" key="2">
    <source>
        <dbReference type="ARBA" id="ARBA00022801"/>
    </source>
</evidence>
<reference evidence="7 9" key="2">
    <citation type="journal article" date="2019" name="Nat. Med.">
        <title>A library of human gut bacterial isolates paired with longitudinal multiomics data enables mechanistic microbiome research.</title>
        <authorList>
            <person name="Poyet M."/>
            <person name="Groussin M."/>
            <person name="Gibbons S.M."/>
            <person name="Avila-Pacheco J."/>
            <person name="Jiang X."/>
            <person name="Kearney S.M."/>
            <person name="Perrotta A.R."/>
            <person name="Berdy B."/>
            <person name="Zhao S."/>
            <person name="Lieberman T.D."/>
            <person name="Swanson P.K."/>
            <person name="Smith M."/>
            <person name="Roesemann S."/>
            <person name="Alexander J.E."/>
            <person name="Rich S.A."/>
            <person name="Livny J."/>
            <person name="Vlamakis H."/>
            <person name="Clish C."/>
            <person name="Bullock K."/>
            <person name="Deik A."/>
            <person name="Scott J."/>
            <person name="Pierce K.A."/>
            <person name="Xavier R.J."/>
            <person name="Alm E.J."/>
        </authorList>
    </citation>
    <scope>NUCLEOTIDE SEQUENCE [LARGE SCALE GENOMIC DNA]</scope>
    <source>
        <strain evidence="7 9">BIOML-A1</strain>
    </source>
</reference>
<dbReference type="GO" id="GO:0009044">
    <property type="term" value="F:xylan 1,4-beta-xylosidase activity"/>
    <property type="evidence" value="ECO:0007669"/>
    <property type="project" value="UniProtKB-EC"/>
</dbReference>
<dbReference type="OrthoDB" id="9776971at2"/>
<evidence type="ECO:0000256" key="3">
    <source>
        <dbReference type="ARBA" id="ARBA00023295"/>
    </source>
</evidence>
<keyword evidence="3 6" id="KW-0326">Glycosidase</keyword>
<dbReference type="InterPro" id="IPR051923">
    <property type="entry name" value="Glycosyl_Hydrolase_39"/>
</dbReference>
<dbReference type="EMBL" id="WWVQ01000073">
    <property type="protein sequence ID" value="MZL35133.1"/>
    <property type="molecule type" value="Genomic_DNA"/>
</dbReference>
<dbReference type="SUPFAM" id="SSF51011">
    <property type="entry name" value="Glycosyl hydrolase domain"/>
    <property type="match status" value="1"/>
</dbReference>
<dbReference type="GeneID" id="75077811"/>
<feature type="active site" description="Proton donor" evidence="4">
    <location>
        <position position="160"/>
    </location>
</feature>
<sequence length="488" mass="56271">MENLKFYVDQNAPKTKFDHYWEKCVGACHAYTALREDYRMMLRKAKKDLGFQYVRFHGLFNDQMSVVREVEPGKYEYNFVNIDNIFDFLLSIDMKPFVELSFMPTPFASGDQTCFYYKGNVTMPKSFELWDGLIVELLKHLESRYGMEELEKWFFEVWNEPDLDFFFAGDQEDYFLLYEHTARAVKSVGANLRTGGPATANNEWIPDFVNYCEKNSVPLDFISTHHYPSDDPNWNADMHLDNFFGEEVNLNSDEIDRRGLLTKMVRIAKHEAGNLPLYYTEWNTSANEGDEFHDTPYSSALVTKTLIDNYGYVEAYSFWTFSDIFEEHGQVPGEFRGGFGLQTIHGIPKPVYRAFELMHQLGEERLPKVEEQGHVGICPIVDKEGSLAILVYNQEMIGKSVSEEKVEIHIKNAPGKKAEIQRIDDNHANAKKQWEEMGCPTYPTPAQVKELKEASELKTEELPVKVEGEEAVLEFALPAYGVALIKLV</sequence>
<protein>
    <submittedName>
        <fullName evidence="6">Beta-xylosidase</fullName>
        <ecNumber evidence="6">3.2.1.37</ecNumber>
    </submittedName>
</protein>
<dbReference type="InterPro" id="IPR000514">
    <property type="entry name" value="Glyco_hydro_39"/>
</dbReference>
<evidence type="ECO:0000313" key="9">
    <source>
        <dbReference type="Proteomes" id="UP000477285"/>
    </source>
</evidence>
<dbReference type="EMBL" id="CZAW01000083">
    <property type="protein sequence ID" value="CUQ14235.1"/>
    <property type="molecule type" value="Genomic_DNA"/>
</dbReference>
<dbReference type="InterPro" id="IPR049165">
    <property type="entry name" value="GH39_as"/>
</dbReference>
<dbReference type="RefSeq" id="WP_025580770.1">
    <property type="nucleotide sequence ID" value="NZ_CZAW01000083.1"/>
</dbReference>
<dbReference type="Proteomes" id="UP000477285">
    <property type="component" value="Unassembled WGS sequence"/>
</dbReference>
<dbReference type="AlphaFoldDB" id="A0A174U373"/>
<keyword evidence="2 6" id="KW-0378">Hydrolase</keyword>
<dbReference type="EC" id="3.2.1.37" evidence="6"/>
<dbReference type="GO" id="GO:0005975">
    <property type="term" value="P:carbohydrate metabolic process"/>
    <property type="evidence" value="ECO:0007669"/>
    <property type="project" value="InterPro"/>
</dbReference>
<evidence type="ECO:0000256" key="4">
    <source>
        <dbReference type="PIRSR" id="PIRSR600514-1"/>
    </source>
</evidence>
<dbReference type="Pfam" id="PF01229">
    <property type="entry name" value="Glyco_hydro_39"/>
    <property type="match status" value="1"/>
</dbReference>
<evidence type="ECO:0000259" key="5">
    <source>
        <dbReference type="Pfam" id="PF01229"/>
    </source>
</evidence>
<reference evidence="6 8" key="1">
    <citation type="submission" date="2015-09" db="EMBL/GenBank/DDBJ databases">
        <authorList>
            <consortium name="Pathogen Informatics"/>
        </authorList>
    </citation>
    <scope>NUCLEOTIDE SEQUENCE [LARGE SCALE GENOMIC DNA]</scope>
    <source>
        <strain evidence="6 8">2789STDY5834911</strain>
    </source>
</reference>
<dbReference type="InterPro" id="IPR049166">
    <property type="entry name" value="GH39_cat"/>
</dbReference>
<organism evidence="6 8">
    <name type="scientific">Blautia wexlerae</name>
    <dbReference type="NCBI Taxonomy" id="418240"/>
    <lineage>
        <taxon>Bacteria</taxon>
        <taxon>Bacillati</taxon>
        <taxon>Bacillota</taxon>
        <taxon>Clostridia</taxon>
        <taxon>Lachnospirales</taxon>
        <taxon>Lachnospiraceae</taxon>
        <taxon>Blautia</taxon>
    </lineage>
</organism>
<dbReference type="SUPFAM" id="SSF51445">
    <property type="entry name" value="(Trans)glycosidases"/>
    <property type="match status" value="1"/>
</dbReference>
<dbReference type="Gene3D" id="3.20.20.80">
    <property type="entry name" value="Glycosidases"/>
    <property type="match status" value="1"/>
</dbReference>
<evidence type="ECO:0000313" key="8">
    <source>
        <dbReference type="Proteomes" id="UP000095712"/>
    </source>
</evidence>
<dbReference type="Gene3D" id="2.60.40.1500">
    <property type="entry name" value="Glycosyl hydrolase domain, family 39"/>
    <property type="match status" value="1"/>
</dbReference>